<keyword evidence="6 16" id="KW-0031">Aminopeptidase</keyword>
<sequence length="673" mass="73019">MNYFFLLGCLLTTSVWAQTNVPAGSGSMDVPGTDACVAGKVRFFGQPGRLSQGSARLLGPAVQSAGDATIDVTYYGLDLRLTHTPNYLTAATTVTLRPASSAISQFFLDLNSVLKVDSVKSNGQRLTYAHANNRLTITLPQTLAAGQTGRVTVYYQGVPPNTDDAFVFTTHGSGGPNNPLIYSLSEPYGASNWFPCKDTPADKADSSAVSITAAPIFVSVSNGLLQGVTTNADGTKTYRWKNSYPIAQYLISIACANYQQYDTPFSYNGQTMPVTHYLFPEDAATYKTAVDETNAMMRVFSNLFGPYPFIREKYGHAEFGYAGGMEHQTISSMAPNSLTRNVISHELMHQWFGDKITCRDWQNIWLNEGFASYGEAVYQEAIGGRTAYKAYMDAFMNQALLVSGTLYVQNVNSINEIFNSGRSYAKGATVLHMLRGVLGDSTFYKGMRAYATSPLSYSTAVTEDFQRIMEQTSGQPLDYFFKEWVYGERYPTYQWSIAPVAGTSTAVLSLTQTAGSNPTSFTMPIQVTVQSAAGDRIVTVVNDRPVQSFTVTGSGAVTGALFDPNNWILKRAQQVTPPTGGTAVVLATQEAINLRVFPNPTADQLTVEFTTQQPGPLTLSLVNLLGQTVLTQPETNVPSGQQRRTIGLANVPSGQYVLRLQTADGVKSTAVVK</sequence>
<dbReference type="InterPro" id="IPR026444">
    <property type="entry name" value="Secre_tail"/>
</dbReference>
<dbReference type="Pfam" id="PF17900">
    <property type="entry name" value="Peptidase_M1_N"/>
    <property type="match status" value="1"/>
</dbReference>
<dbReference type="eggNOG" id="COG0308">
    <property type="taxonomic scope" value="Bacteria"/>
</dbReference>
<evidence type="ECO:0000256" key="6">
    <source>
        <dbReference type="ARBA" id="ARBA00022438"/>
    </source>
</evidence>
<dbReference type="GO" id="GO:0005737">
    <property type="term" value="C:cytoplasm"/>
    <property type="evidence" value="ECO:0007669"/>
    <property type="project" value="TreeGrafter"/>
</dbReference>
<evidence type="ECO:0000313" key="17">
    <source>
        <dbReference type="Proteomes" id="UP000011058"/>
    </source>
</evidence>
<dbReference type="HOGENOM" id="CLU_014298_1_0_10"/>
<evidence type="ECO:0000313" key="16">
    <source>
        <dbReference type="EMBL" id="CCH02872.1"/>
    </source>
</evidence>
<evidence type="ECO:0000256" key="8">
    <source>
        <dbReference type="ARBA" id="ARBA00022723"/>
    </source>
</evidence>
<keyword evidence="9 16" id="KW-0378">Hydrolase</keyword>
<reference evidence="16 17" key="1">
    <citation type="journal article" date="2012" name="J. Bacteriol.">
        <title>Genome Sequence of Fibrella aestuarina BUZ 2T, a Filamentous Marine Bacterium.</title>
        <authorList>
            <person name="Filippini M."/>
            <person name="Qi W."/>
            <person name="Blom J."/>
            <person name="Goesmann A."/>
            <person name="Smits T.H."/>
            <person name="Bagheri H.C."/>
        </authorList>
    </citation>
    <scope>NUCLEOTIDE SEQUENCE [LARGE SCALE GENOMIC DNA]</scope>
    <source>
        <strain evidence="17">BUZ 2T</strain>
    </source>
</reference>
<keyword evidence="7" id="KW-0645">Protease</keyword>
<proteinExistence type="inferred from homology"/>
<evidence type="ECO:0000256" key="2">
    <source>
        <dbReference type="ARBA" id="ARBA00001947"/>
    </source>
</evidence>
<dbReference type="STRING" id="1166018.FAES_4873"/>
<dbReference type="InterPro" id="IPR001930">
    <property type="entry name" value="Peptidase_M1"/>
</dbReference>
<keyword evidence="8" id="KW-0479">Metal-binding</keyword>
<evidence type="ECO:0000256" key="10">
    <source>
        <dbReference type="ARBA" id="ARBA00022833"/>
    </source>
</evidence>
<keyword evidence="12" id="KW-0732">Signal</keyword>
<dbReference type="GO" id="GO:0008270">
    <property type="term" value="F:zinc ion binding"/>
    <property type="evidence" value="ECO:0007669"/>
    <property type="project" value="InterPro"/>
</dbReference>
<dbReference type="EC" id="3.4.11.2" evidence="4"/>
<comment type="similarity">
    <text evidence="3">Belongs to the peptidase M1 family.</text>
</comment>
<feature type="chain" id="PRO_5003631421" description="Aminopeptidase N" evidence="12">
    <location>
        <begin position="18"/>
        <end position="673"/>
    </location>
</feature>
<dbReference type="InterPro" id="IPR014782">
    <property type="entry name" value="Peptidase_M1_dom"/>
</dbReference>
<organism evidence="16 17">
    <name type="scientific">Fibrella aestuarina BUZ 2</name>
    <dbReference type="NCBI Taxonomy" id="1166018"/>
    <lineage>
        <taxon>Bacteria</taxon>
        <taxon>Pseudomonadati</taxon>
        <taxon>Bacteroidota</taxon>
        <taxon>Cytophagia</taxon>
        <taxon>Cytophagales</taxon>
        <taxon>Spirosomataceae</taxon>
        <taxon>Fibrella</taxon>
    </lineage>
</organism>
<comment type="catalytic activity">
    <reaction evidence="1">
        <text>Release of an N-terminal amino acid, Xaa-|-Yaa- from a peptide, amide or arylamide. Xaa is preferably Ala, but may be most amino acids including Pro (slow action). When a terminal hydrophobic residue is followed by a prolyl residue, the two may be released as an intact Xaa-Pro dipeptide.</text>
        <dbReference type="EC" id="3.4.11.2"/>
    </reaction>
</comment>
<feature type="domain" description="Aminopeptidase N-like N-terminal" evidence="14">
    <location>
        <begin position="74"/>
        <end position="250"/>
    </location>
</feature>
<dbReference type="GO" id="GO:0043171">
    <property type="term" value="P:peptide catabolic process"/>
    <property type="evidence" value="ECO:0007669"/>
    <property type="project" value="TreeGrafter"/>
</dbReference>
<dbReference type="GO" id="GO:0006508">
    <property type="term" value="P:proteolysis"/>
    <property type="evidence" value="ECO:0007669"/>
    <property type="project" value="UniProtKB-KW"/>
</dbReference>
<dbReference type="Pfam" id="PF18962">
    <property type="entry name" value="Por_Secre_tail"/>
    <property type="match status" value="1"/>
</dbReference>
<protein>
    <recommendedName>
        <fullName evidence="5">Aminopeptidase N</fullName>
        <ecNumber evidence="4">3.4.11.2</ecNumber>
    </recommendedName>
</protein>
<dbReference type="Gene3D" id="1.10.390.10">
    <property type="entry name" value="Neutral Protease Domain 2"/>
    <property type="match status" value="1"/>
</dbReference>
<dbReference type="InterPro" id="IPR027268">
    <property type="entry name" value="Peptidase_M4/M1_CTD_sf"/>
</dbReference>
<dbReference type="OrthoDB" id="100605at2"/>
<evidence type="ECO:0000256" key="5">
    <source>
        <dbReference type="ARBA" id="ARBA00015611"/>
    </source>
</evidence>
<feature type="domain" description="Secretion system C-terminal sorting" evidence="15">
    <location>
        <begin position="596"/>
        <end position="667"/>
    </location>
</feature>
<dbReference type="InterPro" id="IPR045357">
    <property type="entry name" value="Aminopeptidase_N-like_N"/>
</dbReference>
<dbReference type="NCBIfam" id="TIGR04183">
    <property type="entry name" value="Por_Secre_tail"/>
    <property type="match status" value="1"/>
</dbReference>
<dbReference type="CDD" id="cd09603">
    <property type="entry name" value="M1_APN_like"/>
    <property type="match status" value="1"/>
</dbReference>
<evidence type="ECO:0000256" key="7">
    <source>
        <dbReference type="ARBA" id="ARBA00022670"/>
    </source>
</evidence>
<keyword evidence="11" id="KW-0482">Metalloprotease</keyword>
<dbReference type="GO" id="GO:0016285">
    <property type="term" value="F:alanyl aminopeptidase activity"/>
    <property type="evidence" value="ECO:0007669"/>
    <property type="project" value="UniProtKB-EC"/>
</dbReference>
<dbReference type="Gene3D" id="2.60.40.1730">
    <property type="entry name" value="tricorn interacting facor f3 domain"/>
    <property type="match status" value="1"/>
</dbReference>
<name>I0KFG9_9BACT</name>
<dbReference type="GO" id="GO:0070006">
    <property type="term" value="F:metalloaminopeptidase activity"/>
    <property type="evidence" value="ECO:0007669"/>
    <property type="project" value="TreeGrafter"/>
</dbReference>
<accession>I0KFG9</accession>
<dbReference type="PANTHER" id="PTHR11533">
    <property type="entry name" value="PROTEASE M1 ZINC METALLOPROTEASE"/>
    <property type="match status" value="1"/>
</dbReference>
<evidence type="ECO:0000259" key="15">
    <source>
        <dbReference type="Pfam" id="PF18962"/>
    </source>
</evidence>
<dbReference type="PATRIC" id="fig|1166018.3.peg.1843"/>
<gene>
    <name evidence="16" type="primary">pepN1</name>
    <name evidence="16" type="ORF">FAES_4873</name>
</gene>
<evidence type="ECO:0000256" key="3">
    <source>
        <dbReference type="ARBA" id="ARBA00010136"/>
    </source>
</evidence>
<comment type="cofactor">
    <cofactor evidence="2">
        <name>Zn(2+)</name>
        <dbReference type="ChEBI" id="CHEBI:29105"/>
    </cofactor>
</comment>
<dbReference type="Proteomes" id="UP000011058">
    <property type="component" value="Chromosome"/>
</dbReference>
<dbReference type="RefSeq" id="WP_015333971.1">
    <property type="nucleotide sequence ID" value="NC_020054.1"/>
</dbReference>
<dbReference type="InterPro" id="IPR042097">
    <property type="entry name" value="Aminopeptidase_N-like_N_sf"/>
</dbReference>
<evidence type="ECO:0000256" key="4">
    <source>
        <dbReference type="ARBA" id="ARBA00012564"/>
    </source>
</evidence>
<dbReference type="PANTHER" id="PTHR11533:SF174">
    <property type="entry name" value="PUROMYCIN-SENSITIVE AMINOPEPTIDASE-RELATED"/>
    <property type="match status" value="1"/>
</dbReference>
<dbReference type="PRINTS" id="PR00756">
    <property type="entry name" value="ALADIPTASE"/>
</dbReference>
<evidence type="ECO:0000259" key="14">
    <source>
        <dbReference type="Pfam" id="PF17900"/>
    </source>
</evidence>
<dbReference type="Pfam" id="PF01433">
    <property type="entry name" value="Peptidase_M1"/>
    <property type="match status" value="1"/>
</dbReference>
<dbReference type="InterPro" id="IPR050344">
    <property type="entry name" value="Peptidase_M1_aminopeptidases"/>
</dbReference>
<evidence type="ECO:0000256" key="9">
    <source>
        <dbReference type="ARBA" id="ARBA00022801"/>
    </source>
</evidence>
<feature type="signal peptide" evidence="12">
    <location>
        <begin position="1"/>
        <end position="17"/>
    </location>
</feature>
<dbReference type="GO" id="GO:0042277">
    <property type="term" value="F:peptide binding"/>
    <property type="evidence" value="ECO:0007669"/>
    <property type="project" value="TreeGrafter"/>
</dbReference>
<evidence type="ECO:0000256" key="11">
    <source>
        <dbReference type="ARBA" id="ARBA00023049"/>
    </source>
</evidence>
<evidence type="ECO:0000259" key="13">
    <source>
        <dbReference type="Pfam" id="PF01433"/>
    </source>
</evidence>
<evidence type="ECO:0000256" key="12">
    <source>
        <dbReference type="SAM" id="SignalP"/>
    </source>
</evidence>
<keyword evidence="10" id="KW-0862">Zinc</keyword>
<dbReference type="GO" id="GO:0016020">
    <property type="term" value="C:membrane"/>
    <property type="evidence" value="ECO:0007669"/>
    <property type="project" value="TreeGrafter"/>
</dbReference>
<evidence type="ECO:0000256" key="1">
    <source>
        <dbReference type="ARBA" id="ARBA00000098"/>
    </source>
</evidence>
<keyword evidence="17" id="KW-1185">Reference proteome</keyword>
<feature type="domain" description="Peptidase M1 membrane alanine aminopeptidase" evidence="13">
    <location>
        <begin position="330"/>
        <end position="484"/>
    </location>
</feature>
<dbReference type="SUPFAM" id="SSF55486">
    <property type="entry name" value="Metalloproteases ('zincins'), catalytic domain"/>
    <property type="match status" value="1"/>
</dbReference>
<dbReference type="GO" id="GO:0005615">
    <property type="term" value="C:extracellular space"/>
    <property type="evidence" value="ECO:0007669"/>
    <property type="project" value="TreeGrafter"/>
</dbReference>
<dbReference type="AlphaFoldDB" id="I0KFG9"/>
<dbReference type="EMBL" id="HE796683">
    <property type="protein sequence ID" value="CCH02872.1"/>
    <property type="molecule type" value="Genomic_DNA"/>
</dbReference>
<dbReference type="SUPFAM" id="SSF63737">
    <property type="entry name" value="Leukotriene A4 hydrolase N-terminal domain"/>
    <property type="match status" value="1"/>
</dbReference>
<dbReference type="KEGG" id="fae:FAES_4873"/>